<proteinExistence type="predicted"/>
<keyword evidence="4" id="KW-1185">Reference proteome</keyword>
<feature type="domain" description="Paf1 complex subunit Cdc73 N-terminal" evidence="2">
    <location>
        <begin position="4"/>
        <end position="63"/>
    </location>
</feature>
<protein>
    <recommendedName>
        <fullName evidence="2">Paf1 complex subunit Cdc73 N-terminal domain-containing protein</fullName>
    </recommendedName>
</protein>
<dbReference type="Pfam" id="PF16050">
    <property type="entry name" value="CDC73_N"/>
    <property type="match status" value="1"/>
</dbReference>
<gene>
    <name evidence="3" type="ORF">HPB52_010250</name>
</gene>
<dbReference type="EMBL" id="JABSTV010001245">
    <property type="protein sequence ID" value="KAH7983228.1"/>
    <property type="molecule type" value="Genomic_DNA"/>
</dbReference>
<reference evidence="3" key="2">
    <citation type="submission" date="2021-09" db="EMBL/GenBank/DDBJ databases">
        <authorList>
            <person name="Jia N."/>
            <person name="Wang J."/>
            <person name="Shi W."/>
            <person name="Du L."/>
            <person name="Sun Y."/>
            <person name="Zhan W."/>
            <person name="Jiang J."/>
            <person name="Wang Q."/>
            <person name="Zhang B."/>
            <person name="Ji P."/>
            <person name="Sakyi L.B."/>
            <person name="Cui X."/>
            <person name="Yuan T."/>
            <person name="Jiang B."/>
            <person name="Yang W."/>
            <person name="Lam T.T.-Y."/>
            <person name="Chang Q."/>
            <person name="Ding S."/>
            <person name="Wang X."/>
            <person name="Zhu J."/>
            <person name="Ruan X."/>
            <person name="Zhao L."/>
            <person name="Wei J."/>
            <person name="Que T."/>
            <person name="Du C."/>
            <person name="Cheng J."/>
            <person name="Dai P."/>
            <person name="Han X."/>
            <person name="Huang E."/>
            <person name="Gao Y."/>
            <person name="Liu J."/>
            <person name="Shao H."/>
            <person name="Ye R."/>
            <person name="Li L."/>
            <person name="Wei W."/>
            <person name="Wang X."/>
            <person name="Wang C."/>
            <person name="Huo Q."/>
            <person name="Li W."/>
            <person name="Guo W."/>
            <person name="Chen H."/>
            <person name="Chen S."/>
            <person name="Zhou L."/>
            <person name="Zhou L."/>
            <person name="Ni X."/>
            <person name="Tian J."/>
            <person name="Zhou Y."/>
            <person name="Sheng Y."/>
            <person name="Liu T."/>
            <person name="Pan Y."/>
            <person name="Xia L."/>
            <person name="Li J."/>
            <person name="Zhao F."/>
            <person name="Cao W."/>
        </authorList>
    </citation>
    <scope>NUCLEOTIDE SEQUENCE</scope>
    <source>
        <strain evidence="3">Rsan-2018</strain>
        <tissue evidence="3">Larvae</tissue>
    </source>
</reference>
<dbReference type="AlphaFoldDB" id="A0A9D4T9C1"/>
<dbReference type="VEuPathDB" id="VectorBase:RSAN_033407"/>
<organism evidence="3 4">
    <name type="scientific">Rhipicephalus sanguineus</name>
    <name type="common">Brown dog tick</name>
    <name type="synonym">Ixodes sanguineus</name>
    <dbReference type="NCBI Taxonomy" id="34632"/>
    <lineage>
        <taxon>Eukaryota</taxon>
        <taxon>Metazoa</taxon>
        <taxon>Ecdysozoa</taxon>
        <taxon>Arthropoda</taxon>
        <taxon>Chelicerata</taxon>
        <taxon>Arachnida</taxon>
        <taxon>Acari</taxon>
        <taxon>Parasitiformes</taxon>
        <taxon>Ixodida</taxon>
        <taxon>Ixodoidea</taxon>
        <taxon>Ixodidae</taxon>
        <taxon>Rhipicephalinae</taxon>
        <taxon>Rhipicephalus</taxon>
        <taxon>Rhipicephalus</taxon>
    </lineage>
</organism>
<evidence type="ECO:0000313" key="3">
    <source>
        <dbReference type="EMBL" id="KAH7983228.1"/>
    </source>
</evidence>
<comment type="caution">
    <text evidence="3">The sequence shown here is derived from an EMBL/GenBank/DDBJ whole genome shotgun (WGS) entry which is preliminary data.</text>
</comment>
<evidence type="ECO:0000259" key="2">
    <source>
        <dbReference type="Pfam" id="PF16050"/>
    </source>
</evidence>
<reference evidence="3" key="1">
    <citation type="journal article" date="2020" name="Cell">
        <title>Large-Scale Comparative Analyses of Tick Genomes Elucidate Their Genetic Diversity and Vector Capacities.</title>
        <authorList>
            <consortium name="Tick Genome and Microbiome Consortium (TIGMIC)"/>
            <person name="Jia N."/>
            <person name="Wang J."/>
            <person name="Shi W."/>
            <person name="Du L."/>
            <person name="Sun Y."/>
            <person name="Zhan W."/>
            <person name="Jiang J.F."/>
            <person name="Wang Q."/>
            <person name="Zhang B."/>
            <person name="Ji P."/>
            <person name="Bell-Sakyi L."/>
            <person name="Cui X.M."/>
            <person name="Yuan T.T."/>
            <person name="Jiang B.G."/>
            <person name="Yang W.F."/>
            <person name="Lam T.T."/>
            <person name="Chang Q.C."/>
            <person name="Ding S.J."/>
            <person name="Wang X.J."/>
            <person name="Zhu J.G."/>
            <person name="Ruan X.D."/>
            <person name="Zhao L."/>
            <person name="Wei J.T."/>
            <person name="Ye R.Z."/>
            <person name="Que T.C."/>
            <person name="Du C.H."/>
            <person name="Zhou Y.H."/>
            <person name="Cheng J.X."/>
            <person name="Dai P.F."/>
            <person name="Guo W.B."/>
            <person name="Han X.H."/>
            <person name="Huang E.J."/>
            <person name="Li L.F."/>
            <person name="Wei W."/>
            <person name="Gao Y.C."/>
            <person name="Liu J.Z."/>
            <person name="Shao H.Z."/>
            <person name="Wang X."/>
            <person name="Wang C.C."/>
            <person name="Yang T.C."/>
            <person name="Huo Q.B."/>
            <person name="Li W."/>
            <person name="Chen H.Y."/>
            <person name="Chen S.E."/>
            <person name="Zhou L.G."/>
            <person name="Ni X.B."/>
            <person name="Tian J.H."/>
            <person name="Sheng Y."/>
            <person name="Liu T."/>
            <person name="Pan Y.S."/>
            <person name="Xia L.Y."/>
            <person name="Li J."/>
            <person name="Zhao F."/>
            <person name="Cao W.C."/>
        </authorList>
    </citation>
    <scope>NUCLEOTIDE SEQUENCE</scope>
    <source>
        <strain evidence="3">Rsan-2018</strain>
    </source>
</reference>
<dbReference type="Proteomes" id="UP000821837">
    <property type="component" value="Chromosome 1"/>
</dbReference>
<evidence type="ECO:0000313" key="4">
    <source>
        <dbReference type="Proteomes" id="UP000821837"/>
    </source>
</evidence>
<sequence>MAGLDASMRNFAKSIFPILQSIKMREEGITTKQAQPEANQPPRATPVRAMPQPAVYNRYDQERFRGKEANHSSHLSYIAAALAASRVTV</sequence>
<evidence type="ECO:0000256" key="1">
    <source>
        <dbReference type="SAM" id="MobiDB-lite"/>
    </source>
</evidence>
<name>A0A9D4T9C1_RHISA</name>
<feature type="region of interest" description="Disordered" evidence="1">
    <location>
        <begin position="30"/>
        <end position="53"/>
    </location>
</feature>
<dbReference type="InterPro" id="IPR032041">
    <property type="entry name" value="Cdc73_N"/>
</dbReference>
<accession>A0A9D4T9C1</accession>